<proteinExistence type="predicted"/>
<gene>
    <name evidence="2" type="ORF">PITG_08897</name>
</gene>
<sequence>MVAAGVGAVLLYMMSNRKDEHAPASGRDPRAPPSKMN</sequence>
<dbReference type="GeneID" id="9462164"/>
<dbReference type="KEGG" id="pif:PITG_08897"/>
<reference evidence="3" key="1">
    <citation type="journal article" date="2009" name="Nature">
        <title>Genome sequence and analysis of the Irish potato famine pathogen Phytophthora infestans.</title>
        <authorList>
            <consortium name="The Broad Institute Genome Sequencing Platform"/>
            <person name="Haas B.J."/>
            <person name="Kamoun S."/>
            <person name="Zody M.C."/>
            <person name="Jiang R.H."/>
            <person name="Handsaker R.E."/>
            <person name="Cano L.M."/>
            <person name="Grabherr M."/>
            <person name="Kodira C.D."/>
            <person name="Raffaele S."/>
            <person name="Torto-Alalibo T."/>
            <person name="Bozkurt T.O."/>
            <person name="Ah-Fong A.M."/>
            <person name="Alvarado L."/>
            <person name="Anderson V.L."/>
            <person name="Armstrong M.R."/>
            <person name="Avrova A."/>
            <person name="Baxter L."/>
            <person name="Beynon J."/>
            <person name="Boevink P.C."/>
            <person name="Bollmann S.R."/>
            <person name="Bos J.I."/>
            <person name="Bulone V."/>
            <person name="Cai G."/>
            <person name="Cakir C."/>
            <person name="Carrington J.C."/>
            <person name="Chawner M."/>
            <person name="Conti L."/>
            <person name="Costanzo S."/>
            <person name="Ewan R."/>
            <person name="Fahlgren N."/>
            <person name="Fischbach M.A."/>
            <person name="Fugelstad J."/>
            <person name="Gilroy E.M."/>
            <person name="Gnerre S."/>
            <person name="Green P.J."/>
            <person name="Grenville-Briggs L.J."/>
            <person name="Griffith J."/>
            <person name="Grunwald N.J."/>
            <person name="Horn K."/>
            <person name="Horner N.R."/>
            <person name="Hu C.H."/>
            <person name="Huitema E."/>
            <person name="Jeong D.H."/>
            <person name="Jones A.M."/>
            <person name="Jones J.D."/>
            <person name="Jones R.W."/>
            <person name="Karlsson E.K."/>
            <person name="Kunjeti S.G."/>
            <person name="Lamour K."/>
            <person name="Liu Z."/>
            <person name="Ma L."/>
            <person name="Maclean D."/>
            <person name="Chibucos M.C."/>
            <person name="McDonald H."/>
            <person name="McWalters J."/>
            <person name="Meijer H.J."/>
            <person name="Morgan W."/>
            <person name="Morris P.F."/>
            <person name="Munro C.A."/>
            <person name="O'Neill K."/>
            <person name="Ospina-Giraldo M."/>
            <person name="Pinzon A."/>
            <person name="Pritchard L."/>
            <person name="Ramsahoye B."/>
            <person name="Ren Q."/>
            <person name="Restrepo S."/>
            <person name="Roy S."/>
            <person name="Sadanandom A."/>
            <person name="Savidor A."/>
            <person name="Schornack S."/>
            <person name="Schwartz D.C."/>
            <person name="Schumann U.D."/>
            <person name="Schwessinger B."/>
            <person name="Seyer L."/>
            <person name="Sharpe T."/>
            <person name="Silvar C."/>
            <person name="Song J."/>
            <person name="Studholme D.J."/>
            <person name="Sykes S."/>
            <person name="Thines M."/>
            <person name="van de Vondervoort P.J."/>
            <person name="Phuntumart V."/>
            <person name="Wawra S."/>
            <person name="Weide R."/>
            <person name="Win J."/>
            <person name="Young C."/>
            <person name="Zhou S."/>
            <person name="Fry W."/>
            <person name="Meyers B.C."/>
            <person name="van West P."/>
            <person name="Ristaino J."/>
            <person name="Govers F."/>
            <person name="Birch P.R."/>
            <person name="Whisson S.C."/>
            <person name="Judelson H.S."/>
            <person name="Nusbaum C."/>
        </authorList>
    </citation>
    <scope>NUCLEOTIDE SEQUENCE [LARGE SCALE GENOMIC DNA]</scope>
    <source>
        <strain evidence="3">T30-4</strain>
    </source>
</reference>
<dbReference type="AlphaFoldDB" id="D0NDG2"/>
<evidence type="ECO:0000313" key="3">
    <source>
        <dbReference type="Proteomes" id="UP000006643"/>
    </source>
</evidence>
<feature type="region of interest" description="Disordered" evidence="1">
    <location>
        <begin position="15"/>
        <end position="37"/>
    </location>
</feature>
<keyword evidence="3" id="KW-1185">Reference proteome</keyword>
<name>D0NDG2_PHYIT</name>
<dbReference type="Proteomes" id="UP000006643">
    <property type="component" value="Unassembled WGS sequence"/>
</dbReference>
<evidence type="ECO:0000256" key="1">
    <source>
        <dbReference type="SAM" id="MobiDB-lite"/>
    </source>
</evidence>
<dbReference type="InParanoid" id="D0NDG2"/>
<dbReference type="VEuPathDB" id="FungiDB:PITG_08897"/>
<dbReference type="HOGENOM" id="CLU_3352180_0_0_1"/>
<organism evidence="2 3">
    <name type="scientific">Phytophthora infestans (strain T30-4)</name>
    <name type="common">Potato late blight agent</name>
    <dbReference type="NCBI Taxonomy" id="403677"/>
    <lineage>
        <taxon>Eukaryota</taxon>
        <taxon>Sar</taxon>
        <taxon>Stramenopiles</taxon>
        <taxon>Oomycota</taxon>
        <taxon>Peronosporomycetes</taxon>
        <taxon>Peronosporales</taxon>
        <taxon>Peronosporaceae</taxon>
        <taxon>Phytophthora</taxon>
    </lineage>
</organism>
<dbReference type="RefSeq" id="XP_002902949.1">
    <property type="nucleotide sequence ID" value="XM_002902903.1"/>
</dbReference>
<feature type="compositionally biased region" description="Basic and acidic residues" evidence="1">
    <location>
        <begin position="16"/>
        <end position="30"/>
    </location>
</feature>
<dbReference type="EMBL" id="DS028133">
    <property type="protein sequence ID" value="EEY56119.1"/>
    <property type="molecule type" value="Genomic_DNA"/>
</dbReference>
<accession>D0NDG2</accession>
<protein>
    <submittedName>
        <fullName evidence="2">Uncharacterized protein</fullName>
    </submittedName>
</protein>
<evidence type="ECO:0000313" key="2">
    <source>
        <dbReference type="EMBL" id="EEY56119.1"/>
    </source>
</evidence>